<name>A0A0N9SKV1_9CAUD</name>
<reference evidence="2" key="1">
    <citation type="submission" date="2018-02" db="EMBL/GenBank/DDBJ databases">
        <authorList>
            <person name="Karuturi S."/>
            <person name="Chitta P."/>
            <person name="Kapyur S.N."/>
            <person name="Kettlewell J.M."/>
            <person name="Anderson J."/>
            <person name="Padolina J."/>
            <person name="Johnson A."/>
            <person name="Serrano M.G."/>
            <person name="Buck G."/>
            <person name="Lee V."/>
            <person name="Wang Y."/>
            <person name="Carvalho R."/>
            <person name="Voegtly L."/>
            <person name="Shi R."/>
            <person name="Duckworth R."/>
            <person name="Loviza R."/>
            <person name="Walstead R."/>
            <person name="Shah Z."/>
            <person name="Kiflezghi M."/>
            <person name="Wade K."/>
            <person name="Hughes L.E."/>
            <person name="Bradley K.W."/>
            <person name="Asai D.J."/>
            <person name="Bowman C.A."/>
            <person name="Russell D.A."/>
            <person name="Pope W.H."/>
            <person name="Jacobs-Sera D."/>
            <person name="Hendrix R.W."/>
            <person name="Hatfull G.F."/>
        </authorList>
    </citation>
    <scope>NUCLEOTIDE SEQUENCE</scope>
</reference>
<evidence type="ECO:0000256" key="1">
    <source>
        <dbReference type="SAM" id="Phobius"/>
    </source>
</evidence>
<feature type="transmembrane region" description="Helical" evidence="1">
    <location>
        <begin position="7"/>
        <end position="24"/>
    </location>
</feature>
<keyword evidence="3" id="KW-1185">Reference proteome</keyword>
<dbReference type="Proteomes" id="UP000201432">
    <property type="component" value="Segment"/>
</dbReference>
<dbReference type="GeneID" id="26640644"/>
<dbReference type="RefSeq" id="YP_009214330.1">
    <property type="nucleotide sequence ID" value="NC_028960.2"/>
</dbReference>
<evidence type="ECO:0000313" key="3">
    <source>
        <dbReference type="Proteomes" id="UP000201432"/>
    </source>
</evidence>
<evidence type="ECO:0000313" key="2">
    <source>
        <dbReference type="EMBL" id="ALH46910.1"/>
    </source>
</evidence>
<gene>
    <name evidence="2" type="primary">58</name>
    <name evidence="2" type="ORF">SEA_THEIA_58</name>
</gene>
<organism evidence="2 3">
    <name type="scientific">Mycobacterium phage Theia</name>
    <dbReference type="NCBI Taxonomy" id="1718172"/>
    <lineage>
        <taxon>Viruses</taxon>
        <taxon>Duplodnaviria</taxon>
        <taxon>Heunggongvirae</taxon>
        <taxon>Uroviricota</taxon>
        <taxon>Caudoviricetes</taxon>
        <taxon>Benedictvirus</taxon>
        <taxon>Benedictvirus theia</taxon>
    </lineage>
</organism>
<protein>
    <submittedName>
        <fullName evidence="2">Uncharacterized protein</fullName>
    </submittedName>
</protein>
<accession>A0A0N9SKV1</accession>
<keyword evidence="1" id="KW-0472">Membrane</keyword>
<dbReference type="EMBL" id="KT438501">
    <property type="protein sequence ID" value="ALH46910.1"/>
    <property type="molecule type" value="Genomic_DNA"/>
</dbReference>
<sequence length="32" mass="3496">MTDQQTALVLLAVYALVMLTWWLLSGDNNSAG</sequence>
<keyword evidence="1" id="KW-0812">Transmembrane</keyword>
<proteinExistence type="predicted"/>
<dbReference type="KEGG" id="vg:26640644"/>
<keyword evidence="1" id="KW-1133">Transmembrane helix</keyword>